<sequence>MEWLRCVPMERNSVRASVPDAHTVMAVPEASVGAVLKGGGPPSVPSGPVSVVPAVLVVLASVRVPGVGAAAGADRGAGRGAVTSVRRSWPC</sequence>
<keyword evidence="3" id="KW-1185">Reference proteome</keyword>
<dbReference type="AlphaFoldDB" id="A0A917LD59"/>
<evidence type="ECO:0000313" key="3">
    <source>
        <dbReference type="Proteomes" id="UP000625682"/>
    </source>
</evidence>
<gene>
    <name evidence="2" type="ORF">GCM10012282_61700</name>
</gene>
<reference evidence="2" key="1">
    <citation type="journal article" date="2014" name="Int. J. Syst. Evol. Microbiol.">
        <title>Complete genome sequence of Corynebacterium casei LMG S-19264T (=DSM 44701T), isolated from a smear-ripened cheese.</title>
        <authorList>
            <consortium name="US DOE Joint Genome Institute (JGI-PGF)"/>
            <person name="Walter F."/>
            <person name="Albersmeier A."/>
            <person name="Kalinowski J."/>
            <person name="Ruckert C."/>
        </authorList>
    </citation>
    <scope>NUCLEOTIDE SEQUENCE</scope>
    <source>
        <strain evidence="2">CGMCC 4.7272</strain>
    </source>
</reference>
<evidence type="ECO:0000256" key="1">
    <source>
        <dbReference type="SAM" id="MobiDB-lite"/>
    </source>
</evidence>
<feature type="region of interest" description="Disordered" evidence="1">
    <location>
        <begin position="70"/>
        <end position="91"/>
    </location>
</feature>
<reference evidence="2" key="2">
    <citation type="submission" date="2020-09" db="EMBL/GenBank/DDBJ databases">
        <authorList>
            <person name="Sun Q."/>
            <person name="Zhou Y."/>
        </authorList>
    </citation>
    <scope>NUCLEOTIDE SEQUENCE</scope>
    <source>
        <strain evidence="2">CGMCC 4.7272</strain>
    </source>
</reference>
<evidence type="ECO:0000313" key="2">
    <source>
        <dbReference type="EMBL" id="GGJ56263.1"/>
    </source>
</evidence>
<organism evidence="2 3">
    <name type="scientific">Streptomyces lacrimifluminis</name>
    <dbReference type="NCBI Taxonomy" id="1500077"/>
    <lineage>
        <taxon>Bacteria</taxon>
        <taxon>Bacillati</taxon>
        <taxon>Actinomycetota</taxon>
        <taxon>Actinomycetes</taxon>
        <taxon>Kitasatosporales</taxon>
        <taxon>Streptomycetaceae</taxon>
        <taxon>Streptomyces</taxon>
    </lineage>
</organism>
<dbReference type="Proteomes" id="UP000625682">
    <property type="component" value="Unassembled WGS sequence"/>
</dbReference>
<comment type="caution">
    <text evidence="2">The sequence shown here is derived from an EMBL/GenBank/DDBJ whole genome shotgun (WGS) entry which is preliminary data.</text>
</comment>
<dbReference type="EMBL" id="BMMU01000025">
    <property type="protein sequence ID" value="GGJ56263.1"/>
    <property type="molecule type" value="Genomic_DNA"/>
</dbReference>
<name>A0A917LD59_9ACTN</name>
<proteinExistence type="predicted"/>
<protein>
    <submittedName>
        <fullName evidence="2">Uncharacterized protein</fullName>
    </submittedName>
</protein>
<accession>A0A917LD59</accession>